<reference evidence="1" key="1">
    <citation type="submission" date="2024-06" db="EMBL/GenBank/DDBJ databases">
        <title>Sequencing and assembly of the genome of Dyadobacter sp. strain 676, a symbiont of Cyamopsis tetragonoloba.</title>
        <authorList>
            <person name="Guro P."/>
            <person name="Sazanova A."/>
            <person name="Kuznetsova I."/>
            <person name="Belimov A."/>
            <person name="Safronova V."/>
        </authorList>
    </citation>
    <scope>NUCLEOTIDE SEQUENCE</scope>
    <source>
        <strain evidence="1">676</strain>
    </source>
</reference>
<dbReference type="NCBIfam" id="NF035938">
    <property type="entry name" value="EboA_domain"/>
    <property type="match status" value="1"/>
</dbReference>
<evidence type="ECO:0000313" key="1">
    <source>
        <dbReference type="EMBL" id="XCH22425.1"/>
    </source>
</evidence>
<accession>A0AAU8FFS1</accession>
<dbReference type="EMBL" id="CP159289">
    <property type="protein sequence ID" value="XCH22425.1"/>
    <property type="molecule type" value="Genomic_DNA"/>
</dbReference>
<dbReference type="RefSeq" id="WP_353717757.1">
    <property type="nucleotide sequence ID" value="NZ_CP159289.1"/>
</dbReference>
<gene>
    <name evidence="1" type="ORF">ABV298_18995</name>
</gene>
<dbReference type="AlphaFoldDB" id="A0AAU8FFS1"/>
<name>A0AAU8FFS1_9BACT</name>
<proteinExistence type="predicted"/>
<dbReference type="InterPro" id="IPR047715">
    <property type="entry name" value="EboA_dom"/>
</dbReference>
<organism evidence="1">
    <name type="scientific">Dyadobacter sp. 676</name>
    <dbReference type="NCBI Taxonomy" id="3088362"/>
    <lineage>
        <taxon>Bacteria</taxon>
        <taxon>Pseudomonadati</taxon>
        <taxon>Bacteroidota</taxon>
        <taxon>Cytophagia</taxon>
        <taxon>Cytophagales</taxon>
        <taxon>Spirosomataceae</taxon>
        <taxon>Dyadobacter</taxon>
    </lineage>
</organism>
<sequence length="297" mass="33259">MSDIIKQKIWEIIASNTSVTEAEWLQQKGVSMPGVAMPGVATPGVATPIELMTAFVAAPRFLSKKIIHTSDGEKAALNFEIPGFSVDGWSLVRLARVWLLTQLDPSDKEEYVKNIETLFDTAEMNELVALYSALPLLSYPDQWLFRATDAVRSNMGFVFDAIALHNPYPEKYFSELAWNQLVLKTIFNDKPIHLIEGLENRSNEKLAMTLSDFAHERWAAGRGVPAQVWRLTGKYLNQTLLADMQHLFDSEKEEDRKAAALACSEAPLPAAQYLLAKYTDLEKSVKSGALTWADLEH</sequence>
<protein>
    <submittedName>
        <fullName evidence="1">EboA domain-containing protein</fullName>
    </submittedName>
</protein>